<keyword evidence="3 4" id="KW-0408">Iron</keyword>
<evidence type="ECO:0000256" key="4">
    <source>
        <dbReference type="PROSITE-ProRule" id="PRU00433"/>
    </source>
</evidence>
<keyword evidence="7" id="KW-1185">Reference proteome</keyword>
<protein>
    <submittedName>
        <fullName evidence="6">Cbb3-type cytochrome c oxidase subunit II</fullName>
    </submittedName>
</protein>
<evidence type="ECO:0000313" key="6">
    <source>
        <dbReference type="EMBL" id="QOY91309.1"/>
    </source>
</evidence>
<dbReference type="KEGG" id="pfer:IRI77_15575"/>
<dbReference type="AlphaFoldDB" id="A0A7S7NX05"/>
<keyword evidence="2 4" id="KW-0479">Metal-binding</keyword>
<sequence>MLRKADSSFGFAIGAALLFFFIGGTLTTIVPPLVDKTWSKPFENNDPSKGPTGKLKPYTEIELKGRAVYVREGCWYCHTQQTRTLLADTKRSGWKGVDSPISTPDEFVYDTPHMFGTKRTGPDLSRVGGKYDSQWHRTHFRNPRDLVPGSIMPPFPWIAENPEELRALTAYIQTLGRSKNWRPDNDYEK</sequence>
<dbReference type="SUPFAM" id="SSF46626">
    <property type="entry name" value="Cytochrome c"/>
    <property type="match status" value="1"/>
</dbReference>
<dbReference type="Proteomes" id="UP000593892">
    <property type="component" value="Chromosome"/>
</dbReference>
<proteinExistence type="predicted"/>
<evidence type="ECO:0000256" key="2">
    <source>
        <dbReference type="ARBA" id="ARBA00022723"/>
    </source>
</evidence>
<gene>
    <name evidence="6" type="ORF">IRI77_15575</name>
</gene>
<dbReference type="EMBL" id="CP063849">
    <property type="protein sequence ID" value="QOY91309.1"/>
    <property type="molecule type" value="Genomic_DNA"/>
</dbReference>
<reference evidence="6 7" key="1">
    <citation type="submission" date="2020-10" db="EMBL/GenBank/DDBJ databases">
        <title>Complete genome sequence of Paludibaculum fermentans P105T, a facultatively anaerobic acidobacterium capable of dissimilatory Fe(III) reduction.</title>
        <authorList>
            <person name="Dedysh S.N."/>
            <person name="Beletsky A.V."/>
            <person name="Kulichevskaya I.S."/>
            <person name="Mardanov A.V."/>
            <person name="Ravin N.V."/>
        </authorList>
    </citation>
    <scope>NUCLEOTIDE SEQUENCE [LARGE SCALE GENOMIC DNA]</scope>
    <source>
        <strain evidence="6 7">P105</strain>
    </source>
</reference>
<dbReference type="InterPro" id="IPR036909">
    <property type="entry name" value="Cyt_c-like_dom_sf"/>
</dbReference>
<keyword evidence="1 4" id="KW-0349">Heme</keyword>
<evidence type="ECO:0000256" key="3">
    <source>
        <dbReference type="ARBA" id="ARBA00023004"/>
    </source>
</evidence>
<evidence type="ECO:0000313" key="7">
    <source>
        <dbReference type="Proteomes" id="UP000593892"/>
    </source>
</evidence>
<evidence type="ECO:0000256" key="1">
    <source>
        <dbReference type="ARBA" id="ARBA00022617"/>
    </source>
</evidence>
<dbReference type="PROSITE" id="PS51007">
    <property type="entry name" value="CYTC"/>
    <property type="match status" value="1"/>
</dbReference>
<evidence type="ECO:0000259" key="5">
    <source>
        <dbReference type="PROSITE" id="PS51007"/>
    </source>
</evidence>
<dbReference type="RefSeq" id="WP_194452963.1">
    <property type="nucleotide sequence ID" value="NZ_CP063849.1"/>
</dbReference>
<dbReference type="GO" id="GO:0020037">
    <property type="term" value="F:heme binding"/>
    <property type="evidence" value="ECO:0007669"/>
    <property type="project" value="InterPro"/>
</dbReference>
<dbReference type="Gene3D" id="1.10.760.10">
    <property type="entry name" value="Cytochrome c-like domain"/>
    <property type="match status" value="1"/>
</dbReference>
<dbReference type="Pfam" id="PF02433">
    <property type="entry name" value="FixO"/>
    <property type="match status" value="1"/>
</dbReference>
<name>A0A7S7NX05_PALFE</name>
<dbReference type="GO" id="GO:0046872">
    <property type="term" value="F:metal ion binding"/>
    <property type="evidence" value="ECO:0007669"/>
    <property type="project" value="UniProtKB-KW"/>
</dbReference>
<feature type="domain" description="Cytochrome c" evidence="5">
    <location>
        <begin position="60"/>
        <end position="176"/>
    </location>
</feature>
<organism evidence="6 7">
    <name type="scientific">Paludibaculum fermentans</name>
    <dbReference type="NCBI Taxonomy" id="1473598"/>
    <lineage>
        <taxon>Bacteria</taxon>
        <taxon>Pseudomonadati</taxon>
        <taxon>Acidobacteriota</taxon>
        <taxon>Terriglobia</taxon>
        <taxon>Bryobacterales</taxon>
        <taxon>Bryobacteraceae</taxon>
        <taxon>Paludibaculum</taxon>
    </lineage>
</organism>
<dbReference type="GO" id="GO:0009055">
    <property type="term" value="F:electron transfer activity"/>
    <property type="evidence" value="ECO:0007669"/>
    <property type="project" value="InterPro"/>
</dbReference>
<accession>A0A7S7NX05</accession>
<dbReference type="InterPro" id="IPR003468">
    <property type="entry name" value="Cyt_c_oxidase_monohaem-su/FixO"/>
</dbReference>
<dbReference type="InterPro" id="IPR009056">
    <property type="entry name" value="Cyt_c-like_dom"/>
</dbReference>